<gene>
    <name evidence="2" type="ORF">NBH00_12075</name>
</gene>
<reference evidence="2 3" key="1">
    <citation type="submission" date="2022-06" db="EMBL/GenBank/DDBJ databases">
        <title>Paraconexibacter antarcticus.</title>
        <authorList>
            <person name="Kim C.S."/>
        </authorList>
    </citation>
    <scope>NUCLEOTIDE SEQUENCE [LARGE SCALE GENOMIC DNA]</scope>
    <source>
        <strain evidence="2 3">02-257</strain>
    </source>
</reference>
<dbReference type="Proteomes" id="UP001056035">
    <property type="component" value="Chromosome"/>
</dbReference>
<evidence type="ECO:0000256" key="1">
    <source>
        <dbReference type="SAM" id="MobiDB-lite"/>
    </source>
</evidence>
<evidence type="ECO:0000313" key="2">
    <source>
        <dbReference type="EMBL" id="UTI66916.1"/>
    </source>
</evidence>
<accession>A0ABY5E097</accession>
<organism evidence="2 3">
    <name type="scientific">Paraconexibacter antarcticus</name>
    <dbReference type="NCBI Taxonomy" id="2949664"/>
    <lineage>
        <taxon>Bacteria</taxon>
        <taxon>Bacillati</taxon>
        <taxon>Actinomycetota</taxon>
        <taxon>Thermoleophilia</taxon>
        <taxon>Solirubrobacterales</taxon>
        <taxon>Paraconexibacteraceae</taxon>
        <taxon>Paraconexibacter</taxon>
    </lineage>
</organism>
<feature type="region of interest" description="Disordered" evidence="1">
    <location>
        <begin position="1"/>
        <end position="20"/>
    </location>
</feature>
<proteinExistence type="predicted"/>
<evidence type="ECO:0008006" key="4">
    <source>
        <dbReference type="Google" id="ProtNLM"/>
    </source>
</evidence>
<sequence length="93" mass="10580">MRVVRGRATPPRAPGGPRRLGLPVRVAVDAGPTGRPLHVDGDPVDAVRESWLVEDRWWTATPLRRRYWEVVTVGGRDLVVFRDLVEGGWFRQR</sequence>
<protein>
    <recommendedName>
        <fullName evidence="4">Nucleotidyltransferase</fullName>
    </recommendedName>
</protein>
<name>A0ABY5E097_9ACTN</name>
<dbReference type="RefSeq" id="WP_254573568.1">
    <property type="nucleotide sequence ID" value="NZ_CP098502.1"/>
</dbReference>
<keyword evidence="3" id="KW-1185">Reference proteome</keyword>
<evidence type="ECO:0000313" key="3">
    <source>
        <dbReference type="Proteomes" id="UP001056035"/>
    </source>
</evidence>
<dbReference type="EMBL" id="CP098502">
    <property type="protein sequence ID" value="UTI66916.1"/>
    <property type="molecule type" value="Genomic_DNA"/>
</dbReference>